<dbReference type="Proteomes" id="UP000599578">
    <property type="component" value="Unassembled WGS sequence"/>
</dbReference>
<keyword evidence="2" id="KW-0201">Cytochrome c-type biogenesis</keyword>
<evidence type="ECO:0000259" key="5">
    <source>
        <dbReference type="PROSITE" id="PS51352"/>
    </source>
</evidence>
<dbReference type="Pfam" id="PF08534">
    <property type="entry name" value="Redoxin"/>
    <property type="match status" value="1"/>
</dbReference>
<dbReference type="CDD" id="cd02966">
    <property type="entry name" value="TlpA_like_family"/>
    <property type="match status" value="1"/>
</dbReference>
<dbReference type="SUPFAM" id="SSF52833">
    <property type="entry name" value="Thioredoxin-like"/>
    <property type="match status" value="1"/>
</dbReference>
<organism evidence="6 7">
    <name type="scientific">Marinobacterium nitratireducens</name>
    <dbReference type="NCBI Taxonomy" id="518897"/>
    <lineage>
        <taxon>Bacteria</taxon>
        <taxon>Pseudomonadati</taxon>
        <taxon>Pseudomonadota</taxon>
        <taxon>Gammaproteobacteria</taxon>
        <taxon>Oceanospirillales</taxon>
        <taxon>Oceanospirillaceae</taxon>
        <taxon>Marinobacterium</taxon>
    </lineage>
</organism>
<dbReference type="PROSITE" id="PS51352">
    <property type="entry name" value="THIOREDOXIN_2"/>
    <property type="match status" value="1"/>
</dbReference>
<evidence type="ECO:0000256" key="2">
    <source>
        <dbReference type="ARBA" id="ARBA00022748"/>
    </source>
</evidence>
<evidence type="ECO:0000256" key="1">
    <source>
        <dbReference type="ARBA" id="ARBA00004196"/>
    </source>
</evidence>
<dbReference type="GO" id="GO:0030313">
    <property type="term" value="C:cell envelope"/>
    <property type="evidence" value="ECO:0007669"/>
    <property type="project" value="UniProtKB-SubCell"/>
</dbReference>
<sequence>MRALIGGVLLAFGLATTAAPATEAVYSLEYRDLEHQPAPLAEYRGKVLLLNFWATWCPPCVREMPSMDRLQQRFSADELAVIAVNVGENREGIEDFRQRLDHPLRFRILLDESGSAFTELGIPGLPMTFLYDRDGNLVETHAGADDWDSDARVEQIEALLKP</sequence>
<comment type="caution">
    <text evidence="6">The sequence shown here is derived from an EMBL/GenBank/DDBJ whole genome shotgun (WGS) entry which is preliminary data.</text>
</comment>
<dbReference type="GO" id="GO:0015036">
    <property type="term" value="F:disulfide oxidoreductase activity"/>
    <property type="evidence" value="ECO:0007669"/>
    <property type="project" value="UniProtKB-ARBA"/>
</dbReference>
<dbReference type="PANTHER" id="PTHR42852">
    <property type="entry name" value="THIOL:DISULFIDE INTERCHANGE PROTEIN DSBE"/>
    <property type="match status" value="1"/>
</dbReference>
<feature type="domain" description="Thioredoxin" evidence="5">
    <location>
        <begin position="13"/>
        <end position="162"/>
    </location>
</feature>
<protein>
    <recommendedName>
        <fullName evidence="5">Thioredoxin domain-containing protein</fullName>
    </recommendedName>
</protein>
<dbReference type="AlphaFoldDB" id="A0A917Z9S4"/>
<gene>
    <name evidence="6" type="ORF">GCM10011348_05830</name>
</gene>
<keyword evidence="7" id="KW-1185">Reference proteome</keyword>
<dbReference type="EMBL" id="BMLT01000001">
    <property type="protein sequence ID" value="GGO77079.1"/>
    <property type="molecule type" value="Genomic_DNA"/>
</dbReference>
<dbReference type="PROSITE" id="PS00194">
    <property type="entry name" value="THIOREDOXIN_1"/>
    <property type="match status" value="1"/>
</dbReference>
<proteinExistence type="predicted"/>
<dbReference type="InterPro" id="IPR013766">
    <property type="entry name" value="Thioredoxin_domain"/>
</dbReference>
<evidence type="ECO:0000313" key="7">
    <source>
        <dbReference type="Proteomes" id="UP000599578"/>
    </source>
</evidence>
<dbReference type="RefSeq" id="WP_188858098.1">
    <property type="nucleotide sequence ID" value="NZ_BMLT01000001.1"/>
</dbReference>
<dbReference type="Gene3D" id="3.40.30.10">
    <property type="entry name" value="Glutaredoxin"/>
    <property type="match status" value="1"/>
</dbReference>
<dbReference type="InterPro" id="IPR050553">
    <property type="entry name" value="Thioredoxin_ResA/DsbE_sf"/>
</dbReference>
<dbReference type="GO" id="GO:0017004">
    <property type="term" value="P:cytochrome complex assembly"/>
    <property type="evidence" value="ECO:0007669"/>
    <property type="project" value="UniProtKB-KW"/>
</dbReference>
<feature type="signal peptide" evidence="4">
    <location>
        <begin position="1"/>
        <end position="21"/>
    </location>
</feature>
<evidence type="ECO:0000313" key="6">
    <source>
        <dbReference type="EMBL" id="GGO77079.1"/>
    </source>
</evidence>
<dbReference type="InterPro" id="IPR036249">
    <property type="entry name" value="Thioredoxin-like_sf"/>
</dbReference>
<keyword evidence="4" id="KW-0732">Signal</keyword>
<dbReference type="InterPro" id="IPR013740">
    <property type="entry name" value="Redoxin"/>
</dbReference>
<comment type="subcellular location">
    <subcellularLocation>
        <location evidence="1">Cell envelope</location>
    </subcellularLocation>
</comment>
<keyword evidence="3" id="KW-0676">Redox-active center</keyword>
<feature type="chain" id="PRO_5037839199" description="Thioredoxin domain-containing protein" evidence="4">
    <location>
        <begin position="22"/>
        <end position="162"/>
    </location>
</feature>
<name>A0A917Z9S4_9GAMM</name>
<evidence type="ECO:0000256" key="4">
    <source>
        <dbReference type="SAM" id="SignalP"/>
    </source>
</evidence>
<dbReference type="InterPro" id="IPR017937">
    <property type="entry name" value="Thioredoxin_CS"/>
</dbReference>
<accession>A0A917Z9S4</accession>
<dbReference type="PANTHER" id="PTHR42852:SF18">
    <property type="entry name" value="CHROMOSOME UNDETERMINED SCAFFOLD_47, WHOLE GENOME SHOTGUN SEQUENCE"/>
    <property type="match status" value="1"/>
</dbReference>
<evidence type="ECO:0000256" key="3">
    <source>
        <dbReference type="ARBA" id="ARBA00023284"/>
    </source>
</evidence>
<reference evidence="6 7" key="1">
    <citation type="journal article" date="2014" name="Int. J. Syst. Evol. Microbiol.">
        <title>Complete genome sequence of Corynebacterium casei LMG S-19264T (=DSM 44701T), isolated from a smear-ripened cheese.</title>
        <authorList>
            <consortium name="US DOE Joint Genome Institute (JGI-PGF)"/>
            <person name="Walter F."/>
            <person name="Albersmeier A."/>
            <person name="Kalinowski J."/>
            <person name="Ruckert C."/>
        </authorList>
    </citation>
    <scope>NUCLEOTIDE SEQUENCE [LARGE SCALE GENOMIC DNA]</scope>
    <source>
        <strain evidence="6 7">CGMCC 1.7286</strain>
    </source>
</reference>